<dbReference type="SUPFAM" id="SSF51735">
    <property type="entry name" value="NAD(P)-binding Rossmann-fold domains"/>
    <property type="match status" value="1"/>
</dbReference>
<reference evidence="4 5" key="1">
    <citation type="submission" date="2015-01" db="EMBL/GenBank/DDBJ databases">
        <title>The Genome Sequence of Fonsecaea multimorphosa CBS 102226.</title>
        <authorList>
            <consortium name="The Broad Institute Genomics Platform"/>
            <person name="Cuomo C."/>
            <person name="de Hoog S."/>
            <person name="Gorbushina A."/>
            <person name="Stielow B."/>
            <person name="Teixiera M."/>
            <person name="Abouelleil A."/>
            <person name="Chapman S.B."/>
            <person name="Priest M."/>
            <person name="Young S.K."/>
            <person name="Wortman J."/>
            <person name="Nusbaum C."/>
            <person name="Birren B."/>
        </authorList>
    </citation>
    <scope>NUCLEOTIDE SEQUENCE [LARGE SCALE GENOMIC DNA]</scope>
    <source>
        <strain evidence="4 5">CBS 102226</strain>
    </source>
</reference>
<dbReference type="AlphaFoldDB" id="A0A0D2KAK4"/>
<dbReference type="Pfam" id="PF05368">
    <property type="entry name" value="NmrA"/>
    <property type="match status" value="1"/>
</dbReference>
<dbReference type="InterPro" id="IPR036291">
    <property type="entry name" value="NAD(P)-bd_dom_sf"/>
</dbReference>
<dbReference type="InterPro" id="IPR051164">
    <property type="entry name" value="NmrA-like_oxidored"/>
</dbReference>
<protein>
    <recommendedName>
        <fullName evidence="3">NmrA-like domain-containing protein</fullName>
    </recommendedName>
</protein>
<keyword evidence="5" id="KW-1185">Reference proteome</keyword>
<keyword evidence="2" id="KW-0521">NADP</keyword>
<dbReference type="VEuPathDB" id="FungiDB:Z520_10888"/>
<evidence type="ECO:0000259" key="3">
    <source>
        <dbReference type="Pfam" id="PF05368"/>
    </source>
</evidence>
<dbReference type="OrthoDB" id="300709at2759"/>
<evidence type="ECO:0000256" key="2">
    <source>
        <dbReference type="ARBA" id="ARBA00022857"/>
    </source>
</evidence>
<sequence length="333" mass="37063">MAAKRILVIGGTGVQGFAVVKALLNAKAPFIVRVLSRNPDSETVKETFEGLPVEFAKGSFMDFDSVERALQDCYGVFVNTDSSTVKESDEIWAGIRIFEIANIIPTLRHFVYSGIDYHLKITGFNKKYSTHHANAKGRVSQYIQNQPSSTSENGLTWSILNTGAYTEMLAGGLFVPTISPDGTRLFQFPLGNGQIPLMSLSDCAAFTVIMFESRKEWSGKTLNIASQFATGKEIADTVARVAGVKAEYQPVTIEQWLAHFPYADRPMANMDPKGVTMGQNFKMLWAMLEDDHLRGTRDMDALKKIHPGLQSLEEWIRETGYDGTPKPLFKRVY</sequence>
<dbReference type="PANTHER" id="PTHR42748">
    <property type="entry name" value="NITROGEN METABOLITE REPRESSION PROTEIN NMRA FAMILY MEMBER"/>
    <property type="match status" value="1"/>
</dbReference>
<dbReference type="PANTHER" id="PTHR42748:SF14">
    <property type="entry name" value="SNOAL-LIKE DOMAIN-CONTAINING PROTEIN"/>
    <property type="match status" value="1"/>
</dbReference>
<feature type="domain" description="NmrA-like" evidence="3">
    <location>
        <begin position="4"/>
        <end position="261"/>
    </location>
</feature>
<accession>A0A0D2KAK4</accession>
<evidence type="ECO:0000256" key="1">
    <source>
        <dbReference type="ARBA" id="ARBA00006328"/>
    </source>
</evidence>
<evidence type="ECO:0000313" key="4">
    <source>
        <dbReference type="EMBL" id="KIX93468.1"/>
    </source>
</evidence>
<proteinExistence type="inferred from homology"/>
<organism evidence="4 5">
    <name type="scientific">Fonsecaea multimorphosa CBS 102226</name>
    <dbReference type="NCBI Taxonomy" id="1442371"/>
    <lineage>
        <taxon>Eukaryota</taxon>
        <taxon>Fungi</taxon>
        <taxon>Dikarya</taxon>
        <taxon>Ascomycota</taxon>
        <taxon>Pezizomycotina</taxon>
        <taxon>Eurotiomycetes</taxon>
        <taxon>Chaetothyriomycetidae</taxon>
        <taxon>Chaetothyriales</taxon>
        <taxon>Herpotrichiellaceae</taxon>
        <taxon>Fonsecaea</taxon>
    </lineage>
</organism>
<dbReference type="GO" id="GO:0005634">
    <property type="term" value="C:nucleus"/>
    <property type="evidence" value="ECO:0007669"/>
    <property type="project" value="TreeGrafter"/>
</dbReference>
<dbReference type="EMBL" id="KN848094">
    <property type="protein sequence ID" value="KIX93468.1"/>
    <property type="molecule type" value="Genomic_DNA"/>
</dbReference>
<evidence type="ECO:0000313" key="5">
    <source>
        <dbReference type="Proteomes" id="UP000053411"/>
    </source>
</evidence>
<dbReference type="STRING" id="1442371.A0A0D2KAK4"/>
<comment type="similarity">
    <text evidence="1">Belongs to the NmrA-type oxidoreductase family.</text>
</comment>
<dbReference type="GeneID" id="27716634"/>
<dbReference type="Gene3D" id="3.90.25.10">
    <property type="entry name" value="UDP-galactose 4-epimerase, domain 1"/>
    <property type="match status" value="1"/>
</dbReference>
<name>A0A0D2KAK4_9EURO</name>
<dbReference type="InterPro" id="IPR008030">
    <property type="entry name" value="NmrA-like"/>
</dbReference>
<dbReference type="Gene3D" id="3.40.50.720">
    <property type="entry name" value="NAD(P)-binding Rossmann-like Domain"/>
    <property type="match status" value="1"/>
</dbReference>
<dbReference type="RefSeq" id="XP_016627591.1">
    <property type="nucleotide sequence ID" value="XM_016781379.1"/>
</dbReference>
<dbReference type="Proteomes" id="UP000053411">
    <property type="component" value="Unassembled WGS sequence"/>
</dbReference>
<gene>
    <name evidence="4" type="ORF">Z520_10888</name>
</gene>